<gene>
    <name evidence="8" type="ORF">HJC23_002511</name>
</gene>
<dbReference type="Pfam" id="PF04930">
    <property type="entry name" value="FUN14"/>
    <property type="match status" value="1"/>
</dbReference>
<keyword evidence="4" id="KW-1133">Transmembrane helix</keyword>
<evidence type="ECO:0000259" key="7">
    <source>
        <dbReference type="PROSITE" id="PS50222"/>
    </source>
</evidence>
<reference evidence="8 9" key="1">
    <citation type="journal article" date="2020" name="G3 (Bethesda)">
        <title>Improved Reference Genome for Cyclotella cryptica CCMP332, a Model for Cell Wall Morphogenesis, Salinity Adaptation, and Lipid Production in Diatoms (Bacillariophyta).</title>
        <authorList>
            <person name="Roberts W.R."/>
            <person name="Downey K.M."/>
            <person name="Ruck E.C."/>
            <person name="Traller J.C."/>
            <person name="Alverson A.J."/>
        </authorList>
    </citation>
    <scope>NUCLEOTIDE SEQUENCE [LARGE SCALE GENOMIC DNA]</scope>
    <source>
        <strain evidence="8 9">CCMP332</strain>
    </source>
</reference>
<keyword evidence="9" id="KW-1185">Reference proteome</keyword>
<evidence type="ECO:0000313" key="9">
    <source>
        <dbReference type="Proteomes" id="UP001516023"/>
    </source>
</evidence>
<feature type="domain" description="EF-hand" evidence="7">
    <location>
        <begin position="122"/>
        <end position="157"/>
    </location>
</feature>
<evidence type="ECO:0000256" key="2">
    <source>
        <dbReference type="ARBA" id="ARBA00009160"/>
    </source>
</evidence>
<comment type="subcellular location">
    <subcellularLocation>
        <location evidence="1">Membrane</location>
    </subcellularLocation>
</comment>
<dbReference type="PROSITE" id="PS00018">
    <property type="entry name" value="EF_HAND_1"/>
    <property type="match status" value="1"/>
</dbReference>
<proteinExistence type="inferred from homology"/>
<keyword evidence="5" id="KW-0472">Membrane</keyword>
<evidence type="ECO:0000256" key="4">
    <source>
        <dbReference type="ARBA" id="ARBA00022989"/>
    </source>
</evidence>
<accession>A0ABD3QW96</accession>
<dbReference type="Proteomes" id="UP001516023">
    <property type="component" value="Unassembled WGS sequence"/>
</dbReference>
<sequence>MSLPWIASALCSVALTKSTTATAFCDDNDDRDFIAKIKAKLEASTLSDFTKTDSMEALLSKLGNSAQTVFDSGIPTNFSYGFFAGYVSGLALKKIGRAASVTLGVGFLTLQALAYNGYVDVNHEKISKEVEKILDRNQDGKVDAEDLKGVIEEIRKVAEHGLGGGEGGLAVSGGGFGLGFYGGLRSG</sequence>
<keyword evidence="6" id="KW-0732">Signal</keyword>
<dbReference type="PANTHER" id="PTHR21346:SF0">
    <property type="entry name" value="RE45833P"/>
    <property type="match status" value="1"/>
</dbReference>
<keyword evidence="3" id="KW-0812">Transmembrane</keyword>
<dbReference type="EMBL" id="JABMIG020000007">
    <property type="protein sequence ID" value="KAL3804472.1"/>
    <property type="molecule type" value="Genomic_DNA"/>
</dbReference>
<comment type="similarity">
    <text evidence="2">Belongs to the FUN14 family.</text>
</comment>
<dbReference type="PANTHER" id="PTHR21346">
    <property type="entry name" value="FUN14 DOMAIN CONTAINING"/>
    <property type="match status" value="1"/>
</dbReference>
<evidence type="ECO:0000256" key="3">
    <source>
        <dbReference type="ARBA" id="ARBA00022692"/>
    </source>
</evidence>
<dbReference type="PROSITE" id="PS50222">
    <property type="entry name" value="EF_HAND_2"/>
    <property type="match status" value="1"/>
</dbReference>
<dbReference type="AlphaFoldDB" id="A0ABD3QW96"/>
<dbReference type="GO" id="GO:0016020">
    <property type="term" value="C:membrane"/>
    <property type="evidence" value="ECO:0007669"/>
    <property type="project" value="UniProtKB-SubCell"/>
</dbReference>
<feature type="chain" id="PRO_5044888799" description="EF-hand domain-containing protein" evidence="6">
    <location>
        <begin position="22"/>
        <end position="187"/>
    </location>
</feature>
<feature type="signal peptide" evidence="6">
    <location>
        <begin position="1"/>
        <end position="21"/>
    </location>
</feature>
<evidence type="ECO:0000256" key="5">
    <source>
        <dbReference type="ARBA" id="ARBA00023136"/>
    </source>
</evidence>
<organism evidence="8 9">
    <name type="scientific">Cyclotella cryptica</name>
    <dbReference type="NCBI Taxonomy" id="29204"/>
    <lineage>
        <taxon>Eukaryota</taxon>
        <taxon>Sar</taxon>
        <taxon>Stramenopiles</taxon>
        <taxon>Ochrophyta</taxon>
        <taxon>Bacillariophyta</taxon>
        <taxon>Coscinodiscophyceae</taxon>
        <taxon>Thalassiosirophycidae</taxon>
        <taxon>Stephanodiscales</taxon>
        <taxon>Stephanodiscaceae</taxon>
        <taxon>Cyclotella</taxon>
    </lineage>
</organism>
<dbReference type="InterPro" id="IPR002048">
    <property type="entry name" value="EF_hand_dom"/>
</dbReference>
<dbReference type="InterPro" id="IPR007014">
    <property type="entry name" value="FUN14"/>
</dbReference>
<evidence type="ECO:0000256" key="6">
    <source>
        <dbReference type="SAM" id="SignalP"/>
    </source>
</evidence>
<evidence type="ECO:0000313" key="8">
    <source>
        <dbReference type="EMBL" id="KAL3804472.1"/>
    </source>
</evidence>
<protein>
    <recommendedName>
        <fullName evidence="7">EF-hand domain-containing protein</fullName>
    </recommendedName>
</protein>
<name>A0ABD3QW96_9STRA</name>
<evidence type="ECO:0000256" key="1">
    <source>
        <dbReference type="ARBA" id="ARBA00004370"/>
    </source>
</evidence>
<dbReference type="InterPro" id="IPR018247">
    <property type="entry name" value="EF_Hand_1_Ca_BS"/>
</dbReference>
<comment type="caution">
    <text evidence="8">The sequence shown here is derived from an EMBL/GenBank/DDBJ whole genome shotgun (WGS) entry which is preliminary data.</text>
</comment>